<feature type="domain" description="G protein gamma" evidence="3">
    <location>
        <begin position="2"/>
        <end position="87"/>
    </location>
</feature>
<proteinExistence type="predicted"/>
<dbReference type="AlphaFoldDB" id="A0A9P0GHS6"/>
<dbReference type="GO" id="GO:0007186">
    <property type="term" value="P:G protein-coupled receptor signaling pathway"/>
    <property type="evidence" value="ECO:0007669"/>
    <property type="project" value="InterPro"/>
</dbReference>
<dbReference type="InterPro" id="IPR036284">
    <property type="entry name" value="GGL_sf"/>
</dbReference>
<evidence type="ECO:0000313" key="6">
    <source>
        <dbReference type="Proteomes" id="UP001153636"/>
    </source>
</evidence>
<evidence type="ECO:0000313" key="5">
    <source>
        <dbReference type="EMBL" id="CAH1114139.1"/>
    </source>
</evidence>
<dbReference type="InterPro" id="IPR003508">
    <property type="entry name" value="CIDE-N_dom"/>
</dbReference>
<dbReference type="GO" id="GO:0042981">
    <property type="term" value="P:regulation of apoptotic process"/>
    <property type="evidence" value="ECO:0007669"/>
    <property type="project" value="TreeGrafter"/>
</dbReference>
<sequence>MVVSNLQQQRLVTEQLRREAAVKRMPVSMAVKDIIKYISEHEQDDCLLVGFSSQRGGNLRISQSKQRVQGERLSFQINVKRSFRKMELEGSQVGKPFKITDLSRETKKGIVAESLEELTSKVRDKLNIENIENVRVVLETDGTEIDDEEYFATLDTNTSLMILQEGENWMPPKPPCRLNIDQVDDSKGGQELVGLVGKLKNNLCHVSLLGGAELELLSDMDPESLVDLTFPDRLFLENLKEASGRYLSEKRQAQDAMELLRLYQEKEADGGN</sequence>
<dbReference type="CDD" id="cd00068">
    <property type="entry name" value="GGL"/>
    <property type="match status" value="1"/>
</dbReference>
<dbReference type="EMBL" id="OV651820">
    <property type="protein sequence ID" value="CAH1114139.1"/>
    <property type="molecule type" value="Genomic_DNA"/>
</dbReference>
<gene>
    <name evidence="5" type="ORF">PSYICH_LOCUS14068</name>
</gene>
<dbReference type="GO" id="GO:0006915">
    <property type="term" value="P:apoptotic process"/>
    <property type="evidence" value="ECO:0007669"/>
    <property type="project" value="UniProtKB-UniRule"/>
</dbReference>
<dbReference type="Pfam" id="PF02017">
    <property type="entry name" value="CIDE-N"/>
    <property type="match status" value="1"/>
</dbReference>
<evidence type="ECO:0000259" key="4">
    <source>
        <dbReference type="PROSITE" id="PS51135"/>
    </source>
</evidence>
<feature type="domain" description="CIDE-N" evidence="4">
    <location>
        <begin position="93"/>
        <end position="171"/>
    </location>
</feature>
<dbReference type="OrthoDB" id="6475906at2759"/>
<dbReference type="InterPro" id="IPR015898">
    <property type="entry name" value="G-protein_gamma-like_dom"/>
</dbReference>
<dbReference type="SUPFAM" id="SSF48670">
    <property type="entry name" value="Transducin (heterotrimeric G protein), gamma chain"/>
    <property type="match status" value="1"/>
</dbReference>
<name>A0A9P0GHS6_9CUCU</name>
<dbReference type="CDD" id="cd01615">
    <property type="entry name" value="CIDE_N"/>
    <property type="match status" value="1"/>
</dbReference>
<dbReference type="SMART" id="SM00224">
    <property type="entry name" value="GGL"/>
    <property type="match status" value="1"/>
</dbReference>
<dbReference type="Gene3D" id="3.10.20.10">
    <property type="match status" value="1"/>
</dbReference>
<keyword evidence="1 2" id="KW-0053">Apoptosis</keyword>
<dbReference type="PROSITE" id="PS50058">
    <property type="entry name" value="G_PROTEIN_GAMMA"/>
    <property type="match status" value="1"/>
</dbReference>
<reference evidence="5" key="1">
    <citation type="submission" date="2022-01" db="EMBL/GenBank/DDBJ databases">
        <authorList>
            <person name="King R."/>
        </authorList>
    </citation>
    <scope>NUCLEOTIDE SEQUENCE</scope>
</reference>
<dbReference type="Gene3D" id="4.10.260.10">
    <property type="entry name" value="Transducin (heterotrimeric G protein), gamma chain"/>
    <property type="match status" value="1"/>
</dbReference>
<dbReference type="PANTHER" id="PTHR12306:SF15">
    <property type="entry name" value="DNAATION FACTOR-RELATED PROTEIN 1, ISOFORM B-RELATED"/>
    <property type="match status" value="1"/>
</dbReference>
<dbReference type="SMART" id="SM00266">
    <property type="entry name" value="CAD"/>
    <property type="match status" value="1"/>
</dbReference>
<keyword evidence="6" id="KW-1185">Reference proteome</keyword>
<protein>
    <recommendedName>
        <fullName evidence="7">CIDE-N domain-containing protein</fullName>
    </recommendedName>
</protein>
<dbReference type="PANTHER" id="PTHR12306">
    <property type="entry name" value="CELL DEATH ACTIVATOR CIDE"/>
    <property type="match status" value="1"/>
</dbReference>
<evidence type="ECO:0000256" key="2">
    <source>
        <dbReference type="PROSITE-ProRule" id="PRU00447"/>
    </source>
</evidence>
<dbReference type="SMART" id="SM01224">
    <property type="entry name" value="G_gamma"/>
    <property type="match status" value="1"/>
</dbReference>
<evidence type="ECO:0008006" key="7">
    <source>
        <dbReference type="Google" id="ProtNLM"/>
    </source>
</evidence>
<organism evidence="5 6">
    <name type="scientific">Psylliodes chrysocephalus</name>
    <dbReference type="NCBI Taxonomy" id="3402493"/>
    <lineage>
        <taxon>Eukaryota</taxon>
        <taxon>Metazoa</taxon>
        <taxon>Ecdysozoa</taxon>
        <taxon>Arthropoda</taxon>
        <taxon>Hexapoda</taxon>
        <taxon>Insecta</taxon>
        <taxon>Pterygota</taxon>
        <taxon>Neoptera</taxon>
        <taxon>Endopterygota</taxon>
        <taxon>Coleoptera</taxon>
        <taxon>Polyphaga</taxon>
        <taxon>Cucujiformia</taxon>
        <taxon>Chrysomeloidea</taxon>
        <taxon>Chrysomelidae</taxon>
        <taxon>Galerucinae</taxon>
        <taxon>Alticini</taxon>
        <taxon>Psylliodes</taxon>
    </lineage>
</organism>
<accession>A0A9P0GHS6</accession>
<dbReference type="SUPFAM" id="SSF54277">
    <property type="entry name" value="CAD &amp; PB1 domains"/>
    <property type="match status" value="1"/>
</dbReference>
<dbReference type="PROSITE" id="PS51135">
    <property type="entry name" value="CIDE_N"/>
    <property type="match status" value="1"/>
</dbReference>
<dbReference type="Proteomes" id="UP001153636">
    <property type="component" value="Chromosome 8"/>
</dbReference>
<evidence type="ECO:0000259" key="3">
    <source>
        <dbReference type="PROSITE" id="PS50058"/>
    </source>
</evidence>
<dbReference type="Pfam" id="PF00631">
    <property type="entry name" value="G-gamma"/>
    <property type="match status" value="1"/>
</dbReference>
<evidence type="ECO:0000256" key="1">
    <source>
        <dbReference type="ARBA" id="ARBA00022703"/>
    </source>
</evidence>